<sequence>MAPNKRFLTLKEKIEIVQFYNKEKVSVRALARRFEIGKTQAATIVSKRDELLMEWETNVNVNKKRNFFKPEGLKIDELCYNWFLQARNKNIPLSGGLIRTKAKEIANNLKIQSFAASSGWLERFKKRHNITFKTVSGEADETGLFFRALPNKTYSLKGEKCSGGKLAKERLSILHCVNMAGEREKLLVIGRAARPRAFQRINLNTLPVSWYSNRKSWMTSDIMSDYLVKWDKKMGREKRKILLFVDNATSHPKDLKLKNIKIVFLPPNTTSICQPLDQGIIKNFKTWYRALILKHILARMDEATSAEDLVKKINLLDVIYFIQKAWNKVTSATITNCFKKAGFRFNTHHSPEESNDNEFEEEDDIPLAVIAEINRSMGQISHVDFNEFVNFDNNLYVNDENMEIDVSTESVEVAAEDEEEEVTTENAEERIKTNREAIETVQKLKSFCANKDDIKGFQACCDLMLHFESVSLKQFNLKQKTLEDYFTQN</sequence>
<dbReference type="InterPro" id="IPR050863">
    <property type="entry name" value="CenT-Element_Derived"/>
</dbReference>
<dbReference type="InterPro" id="IPR007889">
    <property type="entry name" value="HTH_Psq"/>
</dbReference>
<evidence type="ECO:0000256" key="3">
    <source>
        <dbReference type="ARBA" id="ARBA00023242"/>
    </source>
</evidence>
<evidence type="ECO:0000313" key="5">
    <source>
        <dbReference type="EMBL" id="KAH0816092.1"/>
    </source>
</evidence>
<dbReference type="GO" id="GO:0005634">
    <property type="term" value="C:nucleus"/>
    <property type="evidence" value="ECO:0007669"/>
    <property type="project" value="UniProtKB-SubCell"/>
</dbReference>
<dbReference type="Pfam" id="PF03184">
    <property type="entry name" value="DDE_1"/>
    <property type="match status" value="1"/>
</dbReference>
<feature type="domain" description="HTH CENPB-type" evidence="4">
    <location>
        <begin position="63"/>
        <end position="134"/>
    </location>
</feature>
<dbReference type="InterPro" id="IPR006600">
    <property type="entry name" value="HTH_CenpB_DNA-bd_dom"/>
</dbReference>
<protein>
    <recommendedName>
        <fullName evidence="4">HTH CENPB-type domain-containing protein</fullName>
    </recommendedName>
</protein>
<accession>A0A8J6HKM6</accession>
<dbReference type="GO" id="GO:0003677">
    <property type="term" value="F:DNA binding"/>
    <property type="evidence" value="ECO:0007669"/>
    <property type="project" value="UniProtKB-KW"/>
</dbReference>
<dbReference type="Pfam" id="PF03221">
    <property type="entry name" value="HTH_Tnp_Tc5"/>
    <property type="match status" value="1"/>
</dbReference>
<comment type="subcellular location">
    <subcellularLocation>
        <location evidence="1">Nucleus</location>
    </subcellularLocation>
</comment>
<evidence type="ECO:0000256" key="1">
    <source>
        <dbReference type="ARBA" id="ARBA00004123"/>
    </source>
</evidence>
<dbReference type="SUPFAM" id="SSF46689">
    <property type="entry name" value="Homeodomain-like"/>
    <property type="match status" value="2"/>
</dbReference>
<dbReference type="PROSITE" id="PS51253">
    <property type="entry name" value="HTH_CENPB"/>
    <property type="match status" value="1"/>
</dbReference>
<reference evidence="5" key="1">
    <citation type="journal article" date="2020" name="J Insects Food Feed">
        <title>The yellow mealworm (Tenebrio molitor) genome: a resource for the emerging insects as food and feed industry.</title>
        <authorList>
            <person name="Eriksson T."/>
            <person name="Andere A."/>
            <person name="Kelstrup H."/>
            <person name="Emery V."/>
            <person name="Picard C."/>
        </authorList>
    </citation>
    <scope>NUCLEOTIDE SEQUENCE</scope>
    <source>
        <strain evidence="5">Stoneville</strain>
        <tissue evidence="5">Whole head</tissue>
    </source>
</reference>
<evidence type="ECO:0000259" key="4">
    <source>
        <dbReference type="PROSITE" id="PS51253"/>
    </source>
</evidence>
<dbReference type="EMBL" id="JABDTM020022092">
    <property type="protein sequence ID" value="KAH0816092.1"/>
    <property type="molecule type" value="Genomic_DNA"/>
</dbReference>
<gene>
    <name evidence="5" type="ORF">GEV33_006699</name>
</gene>
<dbReference type="InterPro" id="IPR004875">
    <property type="entry name" value="DDE_SF_endonuclease_dom"/>
</dbReference>
<dbReference type="Gene3D" id="1.10.10.60">
    <property type="entry name" value="Homeodomain-like"/>
    <property type="match status" value="2"/>
</dbReference>
<dbReference type="AlphaFoldDB" id="A0A8J6HKM6"/>
<dbReference type="PANTHER" id="PTHR19303">
    <property type="entry name" value="TRANSPOSON"/>
    <property type="match status" value="1"/>
</dbReference>
<dbReference type="SMART" id="SM00674">
    <property type="entry name" value="CENPB"/>
    <property type="match status" value="1"/>
</dbReference>
<dbReference type="InterPro" id="IPR009057">
    <property type="entry name" value="Homeodomain-like_sf"/>
</dbReference>
<dbReference type="PANTHER" id="PTHR19303:SF73">
    <property type="entry name" value="PROTEIN PDC2"/>
    <property type="match status" value="1"/>
</dbReference>
<keyword evidence="3" id="KW-0539">Nucleus</keyword>
<reference evidence="5" key="2">
    <citation type="submission" date="2021-08" db="EMBL/GenBank/DDBJ databases">
        <authorList>
            <person name="Eriksson T."/>
        </authorList>
    </citation>
    <scope>NUCLEOTIDE SEQUENCE</scope>
    <source>
        <strain evidence="5">Stoneville</strain>
        <tissue evidence="5">Whole head</tissue>
    </source>
</reference>
<name>A0A8J6HKM6_TENMO</name>
<proteinExistence type="predicted"/>
<dbReference type="Pfam" id="PF04218">
    <property type="entry name" value="CENP-B_N"/>
    <property type="match status" value="1"/>
</dbReference>
<dbReference type="Proteomes" id="UP000719412">
    <property type="component" value="Unassembled WGS sequence"/>
</dbReference>
<keyword evidence="6" id="KW-1185">Reference proteome</keyword>
<organism evidence="5 6">
    <name type="scientific">Tenebrio molitor</name>
    <name type="common">Yellow mealworm beetle</name>
    <dbReference type="NCBI Taxonomy" id="7067"/>
    <lineage>
        <taxon>Eukaryota</taxon>
        <taxon>Metazoa</taxon>
        <taxon>Ecdysozoa</taxon>
        <taxon>Arthropoda</taxon>
        <taxon>Hexapoda</taxon>
        <taxon>Insecta</taxon>
        <taxon>Pterygota</taxon>
        <taxon>Neoptera</taxon>
        <taxon>Endopterygota</taxon>
        <taxon>Coleoptera</taxon>
        <taxon>Polyphaga</taxon>
        <taxon>Cucujiformia</taxon>
        <taxon>Tenebrionidae</taxon>
        <taxon>Tenebrio</taxon>
    </lineage>
</organism>
<keyword evidence="2" id="KW-0238">DNA-binding</keyword>
<evidence type="ECO:0000313" key="6">
    <source>
        <dbReference type="Proteomes" id="UP000719412"/>
    </source>
</evidence>
<comment type="caution">
    <text evidence="5">The sequence shown here is derived from an EMBL/GenBank/DDBJ whole genome shotgun (WGS) entry which is preliminary data.</text>
</comment>
<evidence type="ECO:0000256" key="2">
    <source>
        <dbReference type="ARBA" id="ARBA00023125"/>
    </source>
</evidence>